<dbReference type="SUPFAM" id="SSF52317">
    <property type="entry name" value="Class I glutamine amidotransferase-like"/>
    <property type="match status" value="1"/>
</dbReference>
<sequence>MTNSSQSGPRRLGEWLAEAGLEVDERIGEEGLPVELDGYDGLVLLGGGLMPDADDEAPWLPTERALTASALEREVPTLGICLGGQVIAKVAGGEVRAEYGTPESGAVLIETTPEGRADPVLGVLGEGAHMIENHVDQITQLPPTAVHLAASVDVANQAFRVGSRMWGLQFHPEVGAERVASWDESALGRKGFDKAALAAAAMAVNDENIDASRRLVGAFAQQVHAYAEAAR</sequence>
<keyword evidence="2" id="KW-0315">Glutamine amidotransferase</keyword>
<proteinExistence type="predicted"/>
<dbReference type="PROSITE" id="PS51273">
    <property type="entry name" value="GATASE_TYPE_1"/>
    <property type="match status" value="1"/>
</dbReference>
<feature type="domain" description="Glutamine amidotransferase" evidence="1">
    <location>
        <begin position="35"/>
        <end position="175"/>
    </location>
</feature>
<reference evidence="2" key="1">
    <citation type="submission" date="2022-05" db="EMBL/GenBank/DDBJ databases">
        <title>Complete genome sequence of toluene-degrading Gulosibacter sediminis strain ACHW.36C.</title>
        <authorList>
            <person name="Wai A.C."/>
            <person name="Lai G.K."/>
            <person name="Griffin S.D."/>
            <person name="Leung F.C."/>
        </authorList>
    </citation>
    <scope>NUCLEOTIDE SEQUENCE [LARGE SCALE GENOMIC DNA]</scope>
    <source>
        <strain evidence="2">ACHW.36C</strain>
    </source>
</reference>
<accession>A0ABY4MY04</accession>
<dbReference type="PANTHER" id="PTHR42695">
    <property type="entry name" value="GLUTAMINE AMIDOTRANSFERASE YLR126C-RELATED"/>
    <property type="match status" value="1"/>
</dbReference>
<gene>
    <name evidence="2" type="ORF">M3M28_00340</name>
</gene>
<protein>
    <submittedName>
        <fullName evidence="2">Type 1 glutamine amidotransferase</fullName>
    </submittedName>
</protein>
<evidence type="ECO:0000259" key="1">
    <source>
        <dbReference type="Pfam" id="PF00117"/>
    </source>
</evidence>
<dbReference type="InterPro" id="IPR029062">
    <property type="entry name" value="Class_I_gatase-like"/>
</dbReference>
<evidence type="ECO:0000313" key="2">
    <source>
        <dbReference type="EMBL" id="UQN14952.1"/>
    </source>
</evidence>
<dbReference type="EMBL" id="CP097160">
    <property type="protein sequence ID" value="UQN14952.1"/>
    <property type="molecule type" value="Genomic_DNA"/>
</dbReference>
<dbReference type="CDD" id="cd01741">
    <property type="entry name" value="GATase1_1"/>
    <property type="match status" value="1"/>
</dbReference>
<dbReference type="Pfam" id="PF00117">
    <property type="entry name" value="GATase"/>
    <property type="match status" value="1"/>
</dbReference>
<dbReference type="Gene3D" id="3.40.50.880">
    <property type="match status" value="1"/>
</dbReference>
<dbReference type="InterPro" id="IPR017926">
    <property type="entry name" value="GATASE"/>
</dbReference>
<dbReference type="InterPro" id="IPR044992">
    <property type="entry name" value="ChyE-like"/>
</dbReference>
<dbReference type="PANTHER" id="PTHR42695:SF5">
    <property type="entry name" value="GLUTAMINE AMIDOTRANSFERASE YLR126C-RELATED"/>
    <property type="match status" value="1"/>
</dbReference>
<organism evidence="2">
    <name type="scientific">Gulosibacter sediminis</name>
    <dbReference type="NCBI Taxonomy" id="1729695"/>
    <lineage>
        <taxon>Bacteria</taxon>
        <taxon>Bacillati</taxon>
        <taxon>Actinomycetota</taxon>
        <taxon>Actinomycetes</taxon>
        <taxon>Micrococcales</taxon>
        <taxon>Microbacteriaceae</taxon>
        <taxon>Gulosibacter</taxon>
    </lineage>
</organism>
<name>A0ABY4MY04_9MICO</name>